<keyword evidence="3 16" id="KW-0808">Transferase</keyword>
<dbReference type="Pfam" id="PF24844">
    <property type="entry name" value="PolC_DP2_central"/>
    <property type="match status" value="1"/>
</dbReference>
<dbReference type="InterPro" id="IPR003587">
    <property type="entry name" value="Hint_dom_N"/>
</dbReference>
<dbReference type="STRING" id="1230453.C453_02554"/>
<gene>
    <name evidence="16" type="primary">polC</name>
    <name evidence="19" type="ORF">C453_02554</name>
</gene>
<keyword evidence="6 16" id="KW-0540">Nuclease</keyword>
<dbReference type="GO" id="GO:0006261">
    <property type="term" value="P:DNA-templated DNA replication"/>
    <property type="evidence" value="ECO:0007669"/>
    <property type="project" value="UniProtKB-UniRule"/>
</dbReference>
<evidence type="ECO:0000256" key="13">
    <source>
        <dbReference type="ARBA" id="ARBA00023268"/>
    </source>
</evidence>
<dbReference type="Pfam" id="PF14890">
    <property type="entry name" value="Intein_splicing"/>
    <property type="match status" value="1"/>
</dbReference>
<dbReference type="InterPro" id="IPR027434">
    <property type="entry name" value="Homing_endonucl"/>
</dbReference>
<dbReference type="GO" id="GO:0003677">
    <property type="term" value="F:DNA binding"/>
    <property type="evidence" value="ECO:0007669"/>
    <property type="project" value="UniProtKB-UniRule"/>
</dbReference>
<evidence type="ECO:0000256" key="14">
    <source>
        <dbReference type="ARBA" id="ARBA00025068"/>
    </source>
</evidence>
<evidence type="ECO:0000256" key="11">
    <source>
        <dbReference type="ARBA" id="ARBA00023000"/>
    </source>
</evidence>
<reference evidence="19 20" key="1">
    <citation type="journal article" date="2014" name="PLoS Genet.">
        <title>Phylogenetically driven sequencing of extremely halophilic archaea reveals strategies for static and dynamic osmo-response.</title>
        <authorList>
            <person name="Becker E.A."/>
            <person name="Seitzer P.M."/>
            <person name="Tritt A."/>
            <person name="Larsen D."/>
            <person name="Krusor M."/>
            <person name="Yao A.I."/>
            <person name="Wu D."/>
            <person name="Madern D."/>
            <person name="Eisen J.A."/>
            <person name="Darling A.E."/>
            <person name="Facciotti M.T."/>
        </authorList>
    </citation>
    <scope>NUCLEOTIDE SEQUENCE [LARGE SCALE GENOMIC DNA]</scope>
    <source>
        <strain evidence="19 20">ATCC BAA-1513</strain>
    </source>
</reference>
<dbReference type="PATRIC" id="fig|1230453.4.peg.461"/>
<feature type="compositionally biased region" description="Low complexity" evidence="17">
    <location>
        <begin position="535"/>
        <end position="546"/>
    </location>
</feature>
<comment type="similarity">
    <text evidence="1 16">Belongs to the archaeal DNA polymerase II family.</text>
</comment>
<dbReference type="PRINTS" id="PR00379">
    <property type="entry name" value="INTEIN"/>
</dbReference>
<dbReference type="RefSeq" id="WP_008322527.1">
    <property type="nucleotide sequence ID" value="NZ_AOLK01000011.1"/>
</dbReference>
<dbReference type="Pfam" id="PF24846">
    <property type="entry name" value="PolC_DP2_cat"/>
    <property type="match status" value="2"/>
</dbReference>
<dbReference type="InterPro" id="IPR056172">
    <property type="entry name" value="PolC_DP2_cat_dom"/>
</dbReference>
<sequence length="1720" mass="192397">MREEEERYFGRIEGRLDEAFEVARAAKQQGHDPKQDVEIPVAKDMADRVENILGIDGVAERVRELEGEMSREEAALELVTDFVDGNVGDYDSREGKVEGAVRTAVALLTEGVVAAPIEGIDRVEILENDDGTEFVNVYYAGPIRSAGGTAQALSVLVADYARSLLGIDEYKGRDDEIERYVEEVNLYDKETGLQYSPKDKETRFIATNMPIMLDGEATGDEEVSGFRDLERVDTNSARGGMCLVMAEGIALKAPKIQRYTRQLDEVEWPWLQDLIDGTIGKDDGKNDESEAEADSESDDGDEDDADAAEDDDAHDEPEGPPRVDPATKFLRDLIAGRPVFGHPSAPGGFRLRYGRARNHGFATAGVHPATMHIVDDFIATGTQIKTERPGKAGGVVPVDSIEGPTVRLANGDVRRIDDPEEAEELQNGVEKIIDLGEYLVNFGEFVENNHPLAPASYVFEWWIQDFEATDANVQALRDDPTVSLEDPTVEEALAWADEYDAPLHPKFTYLWHDISVEQYDALTDAVAAGEIVAAEADGGQSRSSRAGGDRADGGDIAVEPEDGNEGTLVVENTPEIRETLENLLVEHRQTDEELRIPIWRPLARSLGLADDRERTWSLDDLSARAREWDDGDNAVEAVNELAPFEVRERAPTRIGGRMGRPEKSERRDLSPAVHTLFPIGEAGGSQRDVGDAARKFGDSGKRGEVSVRLGKRKCPDCGQFGFKPKCSNCGGHTKPHYECDDCGTVIQPDESGRVYCDRCEWDVESAEWQTIDLNTEYRDALESVGERESSFEILKGVKGLTSSNKTPEPIEKGILRAKHDVSSFKDGTVRYDMTDLPVTAVRPEELDVTADHFRELGYETDIDGEPLRFDDQLVELKVQDIVLSNGAAKHMMQTANFVDDLLEQFYGLEPFYKMDERDDLIGELVFGMAPHTSAAVVGRVIGFTTAAVGYAHPYFHAAKRRNCFHPETKVWYRDEADSWHYDDIRTFVEDRLDDPETDDFGTLVQELNGEVSVPSIGPHGNEVLQPVEAVSKHQSPDHMIRVETRSGREITVTPDHEMHVFEDGRLVSKRASEVSSEDYTVTPERLTTVAPSVDTPRFDLLEEFFAMDDFPIDRLTIRGLERDQLYDLFESKLADDWEGAFYPLQSTAEHLGLTKKGLSNYLYRESLPVSLLREFFDTDEELLSYVPDNVKLGLTRDRTSIDRYVTLDEDLATLLGYYAAEGFTRVQETPKGTVNQTTICGTELEARSFFVEVLENAFGVEPYRENEAKVTVSGRLLRTFFDTILDAGVLATEKRVPRVMFNAPDYIVEAYLNGYFSGDGCVSKNALKVSATTVSRELKEDVVALLKRLGITAQVNIHDPVPLCGKFPDHYEIGDESKSAQSYVVYVTSSDAVMFSQQIGFHLTRKDEKLRRQVDTITPAARRVFDGGDGDYLVESVASVEYVAADTDHTYCLTVAETHSLVANDLSQKQCDGDEDCVMLLMDGLLNFSKEFLPDKRGGQMDAPLVMSSRIDPSEIDDEAHNMDIVRQYPREFYEATRRMEDPDDWEDEVTIAEEYLGTDREYTGFDHTHDTTDIAAGPDLSAYKTLGSMMDKMDAQLFLARKLRAVDETDVAERVIEYHFLPDLIGNLRAFSRQETRCLDCGEKYRRMPLTGDCRECGGRVNLTVHQGSVNKYMDTAIQVAEEFDCRDYTKQRLEVLEKSLESIFENDKNKQSGIADFM</sequence>
<evidence type="ECO:0000259" key="18">
    <source>
        <dbReference type="PROSITE" id="PS50819"/>
    </source>
</evidence>
<dbReference type="InterPro" id="IPR056171">
    <property type="entry name" value="PolC_DP2_central_dom"/>
</dbReference>
<evidence type="ECO:0000256" key="10">
    <source>
        <dbReference type="ARBA" id="ARBA00022932"/>
    </source>
</evidence>
<evidence type="ECO:0000256" key="17">
    <source>
        <dbReference type="SAM" id="MobiDB-lite"/>
    </source>
</evidence>
<evidence type="ECO:0000256" key="12">
    <source>
        <dbReference type="ARBA" id="ARBA00023125"/>
    </source>
</evidence>
<keyword evidence="12 16" id="KW-0238">DNA-binding</keyword>
<feature type="region of interest" description="Disordered" evidence="17">
    <location>
        <begin position="535"/>
        <end position="562"/>
    </location>
</feature>
<keyword evidence="8" id="KW-0068">Autocatalytic cleavage</keyword>
<dbReference type="NCBIfam" id="TIGR01445">
    <property type="entry name" value="intein_Nterm"/>
    <property type="match status" value="1"/>
</dbReference>
<evidence type="ECO:0000313" key="19">
    <source>
        <dbReference type="EMBL" id="ELZ87195.1"/>
    </source>
</evidence>
<dbReference type="InterPro" id="IPR006141">
    <property type="entry name" value="Intein_N"/>
</dbReference>
<dbReference type="EC" id="2.7.7.7" evidence="16"/>
<dbReference type="GO" id="GO:0003887">
    <property type="term" value="F:DNA-directed DNA polymerase activity"/>
    <property type="evidence" value="ECO:0007669"/>
    <property type="project" value="UniProtKB-UniRule"/>
</dbReference>
<dbReference type="SUPFAM" id="SSF55608">
    <property type="entry name" value="Homing endonucleases"/>
    <property type="match status" value="1"/>
</dbReference>
<feature type="compositionally biased region" description="Basic and acidic residues" evidence="17">
    <location>
        <begin position="279"/>
        <end position="288"/>
    </location>
</feature>
<feature type="domain" description="DOD-type homing endonuclease" evidence="18">
    <location>
        <begin position="1214"/>
        <end position="1351"/>
    </location>
</feature>
<dbReference type="GO" id="GO:0008310">
    <property type="term" value="F:single-stranded DNA 3'-5' DNA exonuclease activity"/>
    <property type="evidence" value="ECO:0007669"/>
    <property type="project" value="UniProtKB-EC"/>
</dbReference>
<dbReference type="GO" id="GO:0016539">
    <property type="term" value="P:intein-mediated protein splicing"/>
    <property type="evidence" value="ECO:0007669"/>
    <property type="project" value="InterPro"/>
</dbReference>
<evidence type="ECO:0000256" key="8">
    <source>
        <dbReference type="ARBA" id="ARBA00022813"/>
    </source>
</evidence>
<dbReference type="SMART" id="SM00306">
    <property type="entry name" value="HintN"/>
    <property type="match status" value="1"/>
</dbReference>
<comment type="function">
    <text evidence="14 16">Possesses two activities: a DNA synthesis (polymerase) and an exonucleolytic activity that degrades single-stranded DNA in the 3'- to 5'-direction. Has a template-primer preference which is characteristic of a replicative DNA polymerase.</text>
</comment>
<keyword evidence="13 16" id="KW-0511">Multifunctional enzyme</keyword>
<dbReference type="PANTHER" id="PTHR42210">
    <property type="entry name" value="DNA POLYMERASE II LARGE SUBUNIT"/>
    <property type="match status" value="1"/>
</dbReference>
<feature type="compositionally biased region" description="Acidic residues" evidence="17">
    <location>
        <begin position="289"/>
        <end position="315"/>
    </location>
</feature>
<accession>M0HRI5</accession>
<keyword evidence="10 16" id="KW-0239">DNA-directed DNA polymerase</keyword>
<evidence type="ECO:0000256" key="4">
    <source>
        <dbReference type="ARBA" id="ARBA00022695"/>
    </source>
</evidence>
<dbReference type="Gene3D" id="3.10.28.10">
    <property type="entry name" value="Homing endonucleases"/>
    <property type="match status" value="1"/>
</dbReference>
<organism evidence="19 20">
    <name type="scientific">Haloferax elongans ATCC BAA-1513</name>
    <dbReference type="NCBI Taxonomy" id="1230453"/>
    <lineage>
        <taxon>Archaea</taxon>
        <taxon>Methanobacteriati</taxon>
        <taxon>Methanobacteriota</taxon>
        <taxon>Stenosarchaea group</taxon>
        <taxon>Halobacteria</taxon>
        <taxon>Halobacteriales</taxon>
        <taxon>Haloferacaceae</taxon>
        <taxon>Haloferax</taxon>
    </lineage>
</organism>
<keyword evidence="7 16" id="KW-0378">Hydrolase</keyword>
<dbReference type="InterPro" id="IPR004475">
    <property type="entry name" value="PolC_DP2"/>
</dbReference>
<evidence type="ECO:0000256" key="16">
    <source>
        <dbReference type="HAMAP-Rule" id="MF_00324"/>
    </source>
</evidence>
<evidence type="ECO:0000256" key="7">
    <source>
        <dbReference type="ARBA" id="ARBA00022801"/>
    </source>
</evidence>
<feature type="region of interest" description="Disordered" evidence="17">
    <location>
        <begin position="277"/>
        <end position="325"/>
    </location>
</feature>
<dbReference type="CDD" id="cd00081">
    <property type="entry name" value="Hint"/>
    <property type="match status" value="1"/>
</dbReference>
<evidence type="ECO:0000256" key="9">
    <source>
        <dbReference type="ARBA" id="ARBA00022839"/>
    </source>
</evidence>
<keyword evidence="9 16" id="KW-0269">Exonuclease</keyword>
<proteinExistence type="inferred from homology"/>
<dbReference type="HAMAP" id="MF_00324">
    <property type="entry name" value="DNApol_II_L_arch"/>
    <property type="match status" value="1"/>
</dbReference>
<evidence type="ECO:0000256" key="1">
    <source>
        <dbReference type="ARBA" id="ARBA00011053"/>
    </source>
</evidence>
<keyword evidence="5 16" id="KW-0235">DNA replication</keyword>
<dbReference type="SUPFAM" id="SSF51294">
    <property type="entry name" value="Hedgehog/intein (Hint) domain"/>
    <property type="match status" value="1"/>
</dbReference>
<dbReference type="Gene3D" id="2.170.16.10">
    <property type="entry name" value="Hedgehog/Intein (Hint) domain"/>
    <property type="match status" value="1"/>
</dbReference>
<evidence type="ECO:0000256" key="2">
    <source>
        <dbReference type="ARBA" id="ARBA00011315"/>
    </source>
</evidence>
<dbReference type="InterPro" id="IPR036844">
    <property type="entry name" value="Hint_dom_sf"/>
</dbReference>
<comment type="catalytic activity">
    <reaction evidence="16">
        <text>Exonucleolytic cleavage in the 3'- to 5'-direction to yield nucleoside 5'-phosphates.</text>
        <dbReference type="EC" id="3.1.11.1"/>
    </reaction>
</comment>
<dbReference type="GO" id="GO:0004519">
    <property type="term" value="F:endonuclease activity"/>
    <property type="evidence" value="ECO:0007669"/>
    <property type="project" value="InterPro"/>
</dbReference>
<evidence type="ECO:0000256" key="5">
    <source>
        <dbReference type="ARBA" id="ARBA00022705"/>
    </source>
</evidence>
<keyword evidence="20" id="KW-1185">Reference proteome</keyword>
<dbReference type="EC" id="3.1.11.1" evidence="16"/>
<dbReference type="InterPro" id="IPR004860">
    <property type="entry name" value="LAGLIDADG_dom"/>
</dbReference>
<dbReference type="NCBIfam" id="NF003103">
    <property type="entry name" value="PRK04023.1"/>
    <property type="match status" value="1"/>
</dbReference>
<keyword evidence="11" id="KW-0651">Protein splicing</keyword>
<evidence type="ECO:0000256" key="3">
    <source>
        <dbReference type="ARBA" id="ARBA00022679"/>
    </source>
</evidence>
<dbReference type="OrthoDB" id="7529at2157"/>
<keyword evidence="4 16" id="KW-0548">Nucleotidyltransferase</keyword>
<protein>
    <recommendedName>
        <fullName evidence="16">DNA polymerase II large subunit</fullName>
        <shortName evidence="16">Pol II</shortName>
        <ecNumber evidence="16">2.7.7.7</ecNumber>
    </recommendedName>
    <alternativeName>
        <fullName evidence="16">Exodeoxyribonuclease large subunit</fullName>
        <ecNumber evidence="16">3.1.11.1</ecNumber>
    </alternativeName>
</protein>
<comment type="subunit">
    <text evidence="2 16">Heterodimer of a large subunit and a small subunit.</text>
</comment>
<comment type="caution">
    <text evidence="19">The sequence shown here is derived from an EMBL/GenBank/DDBJ whole genome shotgun (WGS) entry which is preliminary data.</text>
</comment>
<dbReference type="PROSITE" id="PS50817">
    <property type="entry name" value="INTEIN_N_TER"/>
    <property type="match status" value="1"/>
</dbReference>
<evidence type="ECO:0000313" key="20">
    <source>
        <dbReference type="Proteomes" id="UP000011612"/>
    </source>
</evidence>
<dbReference type="Pfam" id="PF03833">
    <property type="entry name" value="PolC_DP2_N"/>
    <property type="match status" value="1"/>
</dbReference>
<dbReference type="GO" id="GO:0006308">
    <property type="term" value="P:DNA catabolic process"/>
    <property type="evidence" value="ECO:0007669"/>
    <property type="project" value="UniProtKB-UniRule"/>
</dbReference>
<dbReference type="InterPro" id="IPR004042">
    <property type="entry name" value="Intein_endonuc_central"/>
</dbReference>
<dbReference type="InterPro" id="IPR006142">
    <property type="entry name" value="INTEIN"/>
</dbReference>
<dbReference type="PANTHER" id="PTHR42210:SF1">
    <property type="entry name" value="DNA POLYMERASE II LARGE SUBUNIT"/>
    <property type="match status" value="1"/>
</dbReference>
<dbReference type="InterPro" id="IPR016033">
    <property type="entry name" value="PolC_DP2_N"/>
</dbReference>
<evidence type="ECO:0000256" key="6">
    <source>
        <dbReference type="ARBA" id="ARBA00022722"/>
    </source>
</evidence>
<dbReference type="Pfam" id="PF14528">
    <property type="entry name" value="LAGLIDADG_3"/>
    <property type="match status" value="1"/>
</dbReference>
<evidence type="ECO:0000256" key="15">
    <source>
        <dbReference type="ARBA" id="ARBA00049244"/>
    </source>
</evidence>
<name>M0HRI5_HALEO</name>
<dbReference type="EMBL" id="AOLK01000011">
    <property type="protein sequence ID" value="ELZ87195.1"/>
    <property type="molecule type" value="Genomic_DNA"/>
</dbReference>
<comment type="catalytic activity">
    <reaction evidence="15 16">
        <text>DNA(n) + a 2'-deoxyribonucleoside 5'-triphosphate = DNA(n+1) + diphosphate</text>
        <dbReference type="Rhea" id="RHEA:22508"/>
        <dbReference type="Rhea" id="RHEA-COMP:17339"/>
        <dbReference type="Rhea" id="RHEA-COMP:17340"/>
        <dbReference type="ChEBI" id="CHEBI:33019"/>
        <dbReference type="ChEBI" id="CHEBI:61560"/>
        <dbReference type="ChEBI" id="CHEBI:173112"/>
        <dbReference type="EC" id="2.7.7.7"/>
    </reaction>
</comment>
<dbReference type="PROSITE" id="PS50819">
    <property type="entry name" value="INTEIN_ENDONUCLEASE"/>
    <property type="match status" value="1"/>
</dbReference>
<dbReference type="Proteomes" id="UP000011612">
    <property type="component" value="Unassembled WGS sequence"/>
</dbReference>